<keyword evidence="2" id="KW-0812">Transmembrane</keyword>
<protein>
    <submittedName>
        <fullName evidence="3">Uncharacterized protein</fullName>
    </submittedName>
</protein>
<comment type="caution">
    <text evidence="3">The sequence shown here is derived from an EMBL/GenBank/DDBJ whole genome shotgun (WGS) entry which is preliminary data.</text>
</comment>
<gene>
    <name evidence="3" type="ORF">PENTCL1PPCAC_24669</name>
</gene>
<feature type="non-terminal residue" evidence="3">
    <location>
        <position position="81"/>
    </location>
</feature>
<evidence type="ECO:0000313" key="4">
    <source>
        <dbReference type="Proteomes" id="UP001432027"/>
    </source>
</evidence>
<feature type="region of interest" description="Disordered" evidence="1">
    <location>
        <begin position="54"/>
        <end position="81"/>
    </location>
</feature>
<reference evidence="3" key="1">
    <citation type="submission" date="2023-10" db="EMBL/GenBank/DDBJ databases">
        <title>Genome assembly of Pristionchus species.</title>
        <authorList>
            <person name="Yoshida K."/>
            <person name="Sommer R.J."/>
        </authorList>
    </citation>
    <scope>NUCLEOTIDE SEQUENCE</scope>
    <source>
        <strain evidence="3">RS0144</strain>
    </source>
</reference>
<keyword evidence="2" id="KW-0472">Membrane</keyword>
<accession>A0AAV5U6M4</accession>
<evidence type="ECO:0000313" key="3">
    <source>
        <dbReference type="EMBL" id="GMT02495.1"/>
    </source>
</evidence>
<evidence type="ECO:0000256" key="2">
    <source>
        <dbReference type="SAM" id="Phobius"/>
    </source>
</evidence>
<proteinExistence type="predicted"/>
<feature type="non-terminal residue" evidence="3">
    <location>
        <position position="1"/>
    </location>
</feature>
<keyword evidence="4" id="KW-1185">Reference proteome</keyword>
<evidence type="ECO:0000256" key="1">
    <source>
        <dbReference type="SAM" id="MobiDB-lite"/>
    </source>
</evidence>
<name>A0AAV5U6M4_9BILA</name>
<dbReference type="EMBL" id="BTSX01000005">
    <property type="protein sequence ID" value="GMT02495.1"/>
    <property type="molecule type" value="Genomic_DNA"/>
</dbReference>
<keyword evidence="2" id="KW-1133">Transmembrane helix</keyword>
<sequence length="81" mass="8619">GATTRDLPKQVRRPNAYLNKIAIAVVVISSIAALIAGTVMYNISKRSVSGRFDEISEEVAPSTEPAKTPSDPPAPLTRQNA</sequence>
<feature type="transmembrane region" description="Helical" evidence="2">
    <location>
        <begin position="21"/>
        <end position="43"/>
    </location>
</feature>
<dbReference type="AlphaFoldDB" id="A0AAV5U6M4"/>
<dbReference type="Proteomes" id="UP001432027">
    <property type="component" value="Unassembled WGS sequence"/>
</dbReference>
<organism evidence="3 4">
    <name type="scientific">Pristionchus entomophagus</name>
    <dbReference type="NCBI Taxonomy" id="358040"/>
    <lineage>
        <taxon>Eukaryota</taxon>
        <taxon>Metazoa</taxon>
        <taxon>Ecdysozoa</taxon>
        <taxon>Nematoda</taxon>
        <taxon>Chromadorea</taxon>
        <taxon>Rhabditida</taxon>
        <taxon>Rhabditina</taxon>
        <taxon>Diplogasteromorpha</taxon>
        <taxon>Diplogasteroidea</taxon>
        <taxon>Neodiplogasteridae</taxon>
        <taxon>Pristionchus</taxon>
    </lineage>
</organism>